<accession>A0ACC2GVD0</accession>
<keyword evidence="2" id="KW-1185">Reference proteome</keyword>
<organism evidence="1 2">
    <name type="scientific">Dallia pectoralis</name>
    <name type="common">Alaska blackfish</name>
    <dbReference type="NCBI Taxonomy" id="75939"/>
    <lineage>
        <taxon>Eukaryota</taxon>
        <taxon>Metazoa</taxon>
        <taxon>Chordata</taxon>
        <taxon>Craniata</taxon>
        <taxon>Vertebrata</taxon>
        <taxon>Euteleostomi</taxon>
        <taxon>Actinopterygii</taxon>
        <taxon>Neopterygii</taxon>
        <taxon>Teleostei</taxon>
        <taxon>Protacanthopterygii</taxon>
        <taxon>Esociformes</taxon>
        <taxon>Umbridae</taxon>
        <taxon>Dallia</taxon>
    </lineage>
</organism>
<protein>
    <submittedName>
        <fullName evidence="1">Uncharacterized protein</fullName>
    </submittedName>
</protein>
<name>A0ACC2GVD0_DALPE</name>
<evidence type="ECO:0000313" key="2">
    <source>
        <dbReference type="Proteomes" id="UP001157502"/>
    </source>
</evidence>
<sequence length="102" mass="11593">MWSSRHLSSLHSIGLSGGHPEGLRHRVSHRNLGWGSDEACSCEENFWSALHHSFSVSYCRRSEILESPVCVCDALNQLSWCWFLFMGTWVTKKNESGGQCYT</sequence>
<gene>
    <name evidence="1" type="ORF">DPEC_G00117260</name>
</gene>
<proteinExistence type="predicted"/>
<reference evidence="1" key="1">
    <citation type="submission" date="2021-05" db="EMBL/GenBank/DDBJ databases">
        <authorList>
            <person name="Pan Q."/>
            <person name="Jouanno E."/>
            <person name="Zahm M."/>
            <person name="Klopp C."/>
            <person name="Cabau C."/>
            <person name="Louis A."/>
            <person name="Berthelot C."/>
            <person name="Parey E."/>
            <person name="Roest Crollius H."/>
            <person name="Montfort J."/>
            <person name="Robinson-Rechavi M."/>
            <person name="Bouchez O."/>
            <person name="Lampietro C."/>
            <person name="Lopez Roques C."/>
            <person name="Donnadieu C."/>
            <person name="Postlethwait J."/>
            <person name="Bobe J."/>
            <person name="Dillon D."/>
            <person name="Chandos A."/>
            <person name="von Hippel F."/>
            <person name="Guiguen Y."/>
        </authorList>
    </citation>
    <scope>NUCLEOTIDE SEQUENCE</scope>
    <source>
        <strain evidence="1">YG-Jan2019</strain>
    </source>
</reference>
<evidence type="ECO:0000313" key="1">
    <source>
        <dbReference type="EMBL" id="KAJ8007415.1"/>
    </source>
</evidence>
<dbReference type="EMBL" id="CM055736">
    <property type="protein sequence ID" value="KAJ8007415.1"/>
    <property type="molecule type" value="Genomic_DNA"/>
</dbReference>
<comment type="caution">
    <text evidence="1">The sequence shown here is derived from an EMBL/GenBank/DDBJ whole genome shotgun (WGS) entry which is preliminary data.</text>
</comment>
<dbReference type="Proteomes" id="UP001157502">
    <property type="component" value="Chromosome 9"/>
</dbReference>